<proteinExistence type="predicted"/>
<accession>A0A0U1ZY76</accession>
<gene>
    <name evidence="2" type="ORF">Stau2_18</name>
</gene>
<keyword evidence="1" id="KW-0472">Membrane</keyword>
<keyword evidence="1" id="KW-0812">Transmembrane</keyword>
<dbReference type="KEGG" id="vg:28802231"/>
<dbReference type="Proteomes" id="UP000207597">
    <property type="component" value="Segment"/>
</dbReference>
<name>A0A0U1ZY76_9CAUD</name>
<organism evidence="2 3">
    <name type="scientific">Staphylococcus phage Stau2</name>
    <dbReference type="NCBI Taxonomy" id="1200862"/>
    <lineage>
        <taxon>Viruses</taxon>
        <taxon>Duplodnaviria</taxon>
        <taxon>Heunggongvirae</taxon>
        <taxon>Uroviricota</taxon>
        <taxon>Caudoviricetes</taxon>
        <taxon>Herelleviridae</taxon>
        <taxon>Twortvirinae</taxon>
        <taxon>Silviavirus</taxon>
        <taxon>Silviavirus stau2</taxon>
    </lineage>
</organism>
<feature type="transmembrane region" description="Helical" evidence="1">
    <location>
        <begin position="6"/>
        <end position="28"/>
    </location>
</feature>
<keyword evidence="3" id="KW-1185">Reference proteome</keyword>
<evidence type="ECO:0000256" key="1">
    <source>
        <dbReference type="SAM" id="Phobius"/>
    </source>
</evidence>
<dbReference type="GeneID" id="28802231"/>
<sequence length="119" mass="13268">MIGLNVLTAISVVFACVSLLALMVFAYIKTEKSSKLVLYLIYAIISIGSYVVLTMFQATSIIIKNDVIDSIENTEQYVGFNNPLIVFGISFFGAVIGSFWFLVMKIVNTRNLKNKKLKD</sequence>
<evidence type="ECO:0000313" key="3">
    <source>
        <dbReference type="Proteomes" id="UP000207597"/>
    </source>
</evidence>
<dbReference type="EMBL" id="KP881332">
    <property type="protein sequence ID" value="AKA61269.1"/>
    <property type="molecule type" value="Genomic_DNA"/>
</dbReference>
<feature type="transmembrane region" description="Helical" evidence="1">
    <location>
        <begin position="83"/>
        <end position="107"/>
    </location>
</feature>
<dbReference type="RefSeq" id="YP_009275775.1">
    <property type="nucleotide sequence ID" value="NC_030933.1"/>
</dbReference>
<evidence type="ECO:0000313" key="2">
    <source>
        <dbReference type="EMBL" id="AKA61269.1"/>
    </source>
</evidence>
<reference evidence="2 3" key="1">
    <citation type="journal article" date="2016" name="Virus Genes">
        <title>Genomic analysis of Staphylococcus phage Stau2 isolated from medical specimen.</title>
        <authorList>
            <person name="Hsieh S.E."/>
            <person name="Tseng Y.H."/>
            <person name="Lo H.H."/>
            <person name="Chen S.T."/>
            <person name="Wu C.N."/>
        </authorList>
    </citation>
    <scope>NUCLEOTIDE SEQUENCE [LARGE SCALE GENOMIC DNA]</scope>
</reference>
<protein>
    <submittedName>
        <fullName evidence="2">Putative membrane protein</fullName>
    </submittedName>
</protein>
<feature type="transmembrane region" description="Helical" evidence="1">
    <location>
        <begin position="40"/>
        <end position="63"/>
    </location>
</feature>
<keyword evidence="1" id="KW-1133">Transmembrane helix</keyword>